<evidence type="ECO:0000313" key="1">
    <source>
        <dbReference type="EMBL" id="BAL54183.1"/>
    </source>
</evidence>
<gene>
    <name evidence="1" type="ORF">HGMM_F13D05C05</name>
</gene>
<proteinExistence type="predicted"/>
<name>H5SDE7_9BACT</name>
<dbReference type="AlphaFoldDB" id="H5SDE7"/>
<protein>
    <submittedName>
        <fullName evidence="1">Uncharacterized protein</fullName>
    </submittedName>
</protein>
<sequence>MKHQAISRQLTTWRLTPCSNRCHMQAVARGKRLAAAAIIKVAQIDLSAASTP</sequence>
<dbReference type="EMBL" id="AP011680">
    <property type="protein sequence ID" value="BAL54183.1"/>
    <property type="molecule type" value="Genomic_DNA"/>
</dbReference>
<accession>H5SDE7</accession>
<reference evidence="1" key="2">
    <citation type="journal article" date="2012" name="PLoS ONE">
        <title>A Deeply Branching Thermophilic Bacterium with an Ancient Acetyl-CoA Pathway Dominates a Subsurface Ecosystem.</title>
        <authorList>
            <person name="Takami H."/>
            <person name="Noguchi H."/>
            <person name="Takaki Y."/>
            <person name="Uchiyama I."/>
            <person name="Toyoda A."/>
            <person name="Nishi S."/>
            <person name="Chee G.-J."/>
            <person name="Arai W."/>
            <person name="Nunoura T."/>
            <person name="Itoh T."/>
            <person name="Hattori M."/>
            <person name="Takai K."/>
        </authorList>
    </citation>
    <scope>NUCLEOTIDE SEQUENCE</scope>
</reference>
<organism evidence="1">
    <name type="scientific">uncultured Planctomycetota bacterium</name>
    <dbReference type="NCBI Taxonomy" id="120965"/>
    <lineage>
        <taxon>Bacteria</taxon>
        <taxon>Pseudomonadati</taxon>
        <taxon>Planctomycetota</taxon>
        <taxon>environmental samples</taxon>
    </lineage>
</organism>
<reference evidence="1" key="1">
    <citation type="journal article" date="2005" name="Environ. Microbiol.">
        <title>Genetic and functional properties of uncultivated thermophilic crenarchaeotes from a subsurface gold mine as revealed by analysis of genome fragments.</title>
        <authorList>
            <person name="Nunoura T."/>
            <person name="Hirayama H."/>
            <person name="Takami H."/>
            <person name="Oida H."/>
            <person name="Nishi S."/>
            <person name="Shimamura S."/>
            <person name="Suzuki Y."/>
            <person name="Inagaki F."/>
            <person name="Takai K."/>
            <person name="Nealson K.H."/>
            <person name="Horikoshi K."/>
        </authorList>
    </citation>
    <scope>NUCLEOTIDE SEQUENCE</scope>
</reference>